<evidence type="ECO:0000256" key="1">
    <source>
        <dbReference type="SAM" id="Phobius"/>
    </source>
</evidence>
<evidence type="ECO:0000313" key="2">
    <source>
        <dbReference type="EMBL" id="MCK8780577.1"/>
    </source>
</evidence>
<dbReference type="Proteomes" id="UP001202827">
    <property type="component" value="Unassembled WGS sequence"/>
</dbReference>
<sequence>MSLFDIIKLGVGAAVGFVLCMLLYVPGAVSDARKAEADRLTAATNTAIGELTNEADKARVRRRLCIERGGMYLHETGQCGERPAAINR</sequence>
<feature type="transmembrane region" description="Helical" evidence="1">
    <location>
        <begin position="6"/>
        <end position="25"/>
    </location>
</feature>
<name>A0ABT0IRU3_9HYPH</name>
<dbReference type="EMBL" id="JALPRY010000012">
    <property type="protein sequence ID" value="MCK8780577.1"/>
    <property type="molecule type" value="Genomic_DNA"/>
</dbReference>
<keyword evidence="1" id="KW-0812">Transmembrane</keyword>
<accession>A0ABT0IRU3</accession>
<evidence type="ECO:0000313" key="3">
    <source>
        <dbReference type="Proteomes" id="UP001202827"/>
    </source>
</evidence>
<reference evidence="2 3" key="1">
    <citation type="submission" date="2022-04" db="EMBL/GenBank/DDBJ databases">
        <title>Rhizobium coralii sp. nov., isolated from coral Turbinaria peltata.</title>
        <authorList>
            <person name="Sun H."/>
        </authorList>
    </citation>
    <scope>NUCLEOTIDE SEQUENCE [LARGE SCALE GENOMIC DNA]</scope>
    <source>
        <strain evidence="2 3">NTR19</strain>
    </source>
</reference>
<comment type="caution">
    <text evidence="2">The sequence shown here is derived from an EMBL/GenBank/DDBJ whole genome shotgun (WGS) entry which is preliminary data.</text>
</comment>
<protein>
    <submittedName>
        <fullName evidence="2">Uncharacterized protein</fullName>
    </submittedName>
</protein>
<gene>
    <name evidence="2" type="ORF">M0654_11325</name>
</gene>
<keyword evidence="1" id="KW-1133">Transmembrane helix</keyword>
<dbReference type="RefSeq" id="WP_248683186.1">
    <property type="nucleotide sequence ID" value="NZ_JALPRY010000012.1"/>
</dbReference>
<keyword evidence="3" id="KW-1185">Reference proteome</keyword>
<organism evidence="2 3">
    <name type="scientific">Neorhizobium turbinariae</name>
    <dbReference type="NCBI Taxonomy" id="2937795"/>
    <lineage>
        <taxon>Bacteria</taxon>
        <taxon>Pseudomonadati</taxon>
        <taxon>Pseudomonadota</taxon>
        <taxon>Alphaproteobacteria</taxon>
        <taxon>Hyphomicrobiales</taxon>
        <taxon>Rhizobiaceae</taxon>
        <taxon>Rhizobium/Agrobacterium group</taxon>
        <taxon>Neorhizobium</taxon>
    </lineage>
</organism>
<proteinExistence type="predicted"/>
<keyword evidence="1" id="KW-0472">Membrane</keyword>